<keyword evidence="2" id="KW-1185">Reference proteome</keyword>
<name>A0ABY7A7B6_9PSED</name>
<reference evidence="1" key="1">
    <citation type="submission" date="2022-11" db="EMBL/GenBank/DDBJ databases">
        <title>Pseudomonas triclosanedens sp. nov., a triclosan degrader isolated from activated sludge.</title>
        <authorList>
            <person name="Yin Y."/>
            <person name="Lu Z."/>
        </authorList>
    </citation>
    <scope>NUCLEOTIDE SEQUENCE</scope>
    <source>
        <strain evidence="1">ZM23</strain>
    </source>
</reference>
<protein>
    <submittedName>
        <fullName evidence="1">Uncharacterized protein</fullName>
    </submittedName>
</protein>
<gene>
    <name evidence="1" type="ORF">OU419_14340</name>
</gene>
<dbReference type="Proteomes" id="UP001163624">
    <property type="component" value="Chromosome"/>
</dbReference>
<dbReference type="EMBL" id="CP113432">
    <property type="protein sequence ID" value="WAI52376.1"/>
    <property type="molecule type" value="Genomic_DNA"/>
</dbReference>
<accession>A0ABY7A7B6</accession>
<sequence>MTPAFLISYILNDQPMSVVLHQEQLSVDDARRFLVALHSPLDERSITDVQVSKVLRSQERDTTPGHYRQP</sequence>
<evidence type="ECO:0000313" key="2">
    <source>
        <dbReference type="Proteomes" id="UP001163624"/>
    </source>
</evidence>
<dbReference type="RefSeq" id="WP_254476518.1">
    <property type="nucleotide sequence ID" value="NZ_CP113432.1"/>
</dbReference>
<evidence type="ECO:0000313" key="1">
    <source>
        <dbReference type="EMBL" id="WAI52376.1"/>
    </source>
</evidence>
<proteinExistence type="predicted"/>
<organism evidence="1 2">
    <name type="scientific">Pseudomonas triclosanedens</name>
    <dbReference type="NCBI Taxonomy" id="2961893"/>
    <lineage>
        <taxon>Bacteria</taxon>
        <taxon>Pseudomonadati</taxon>
        <taxon>Pseudomonadota</taxon>
        <taxon>Gammaproteobacteria</taxon>
        <taxon>Pseudomonadales</taxon>
        <taxon>Pseudomonadaceae</taxon>
        <taxon>Pseudomonas</taxon>
    </lineage>
</organism>